<dbReference type="PANTHER" id="PTHR11804">
    <property type="entry name" value="PROTEASE M3 THIMET OLIGOPEPTIDASE-RELATED"/>
    <property type="match status" value="1"/>
</dbReference>
<reference evidence="12 13" key="1">
    <citation type="submission" date="2019-06" db="EMBL/GenBank/DDBJ databases">
        <title>Whole genome sequence for Cellvibrionaceae sp. R142.</title>
        <authorList>
            <person name="Wang G."/>
        </authorList>
    </citation>
    <scope>NUCLEOTIDE SEQUENCE [LARGE SCALE GENOMIC DNA]</scope>
    <source>
        <strain evidence="12 13">R142</strain>
    </source>
</reference>
<name>A0A545T0G1_9GAMM</name>
<dbReference type="AlphaFoldDB" id="A0A545T0G1"/>
<keyword evidence="4 9" id="KW-0378">Hydrolase</keyword>
<evidence type="ECO:0000256" key="9">
    <source>
        <dbReference type="RuleBase" id="RU003435"/>
    </source>
</evidence>
<keyword evidence="3 9" id="KW-0479">Metal-binding</keyword>
<dbReference type="InterPro" id="IPR045666">
    <property type="entry name" value="OpdA_N"/>
</dbReference>
<dbReference type="EC" id="3.4.24.70" evidence="8"/>
<keyword evidence="2 9" id="KW-0645">Protease</keyword>
<sequence>MSNPLLEFHTLPPFRRIEPTHVVPAIEKLIADNLEELETLLSNPDQPNWENLVAPLEAADDRLNRNWSPVSHINAVVNSEALRKAYNHCVVVLTDYHTKLGQHQGLYDAYRQLAAGEDYPHLNNAQRKTIDNALRDFKLAGVALPASKKQRFSTIKSRLSALSSQFADNVLDATQAWYKQVVEVDQLAGLPETALAAARQAAAGKSLPGYVITLEMPAYIAVMTHADNRELRREVYTAYVTRASDLGVTADGESTPQWDNAPLIAETLSLRHELAQLLGFGNYAEYSLAKKMAQSPAQVVGFLEKLAEKSHAYAVAEHQELEAFALARDGIEQLEAWDVTYYGEKLRQEKYAVSQEELRPYFPAEKVIEGMFTVVQRLFAIDIEKQTEVDVWHPDVRFYRVARAGETLAYFYLDLFARENKRGGAWMDECRVRRQTVAGLQLPVAYLTCNFTPPLEDVPSLLTHNEVTTLFHEFGHGLHHMLTQVDCAPVSGINGVAWDAVELPSQFLENWCWEKSVVPLISGHHQTGEHLPQHLLEKMLAAKNFQAGMIMVRQLEFALFDFRLHLDYDPGAPGEPQTILDEVRRQVAVVKAPPFNRFQNSFSHVFAGGYAAGYYSYKWAEVLSSDAFSLFEQQGVFDRATGERFLHEILACGGAEDAMQLFINFRGREPQLDALLRHSGMT</sequence>
<feature type="domain" description="Oligopeptidase A N-terminal" evidence="11">
    <location>
        <begin position="29"/>
        <end position="148"/>
    </location>
</feature>
<dbReference type="Gene3D" id="1.10.1370.10">
    <property type="entry name" value="Neurolysin, domain 3"/>
    <property type="match status" value="1"/>
</dbReference>
<dbReference type="OrthoDB" id="9773538at2"/>
<proteinExistence type="inferred from homology"/>
<accession>A0A545T0G1</accession>
<evidence type="ECO:0000256" key="6">
    <source>
        <dbReference type="ARBA" id="ARBA00023049"/>
    </source>
</evidence>
<comment type="cofactor">
    <cofactor evidence="9">
        <name>Zn(2+)</name>
        <dbReference type="ChEBI" id="CHEBI:29105"/>
    </cofactor>
    <text evidence="9">Binds 1 zinc ion.</text>
</comment>
<comment type="catalytic activity">
    <reaction evidence="7">
        <text>Hydrolysis of oligopeptides, with broad specificity. Gly or Ala commonly occur as P1 or P1' residues, but more distant residues are also important, as is shown by the fact that Z-Gly-Pro-Gly-|-Gly-Pro-Ala is cleaved, but not Z-(Gly)(5).</text>
        <dbReference type="EC" id="3.4.24.70"/>
    </reaction>
</comment>
<dbReference type="GO" id="GO:0004222">
    <property type="term" value="F:metalloendopeptidase activity"/>
    <property type="evidence" value="ECO:0007669"/>
    <property type="project" value="UniProtKB-EC"/>
</dbReference>
<dbReference type="PANTHER" id="PTHR11804:SF84">
    <property type="entry name" value="SACCHAROLYSIN"/>
    <property type="match status" value="1"/>
</dbReference>
<dbReference type="CDD" id="cd06456">
    <property type="entry name" value="M3A_DCP"/>
    <property type="match status" value="1"/>
</dbReference>
<evidence type="ECO:0000256" key="1">
    <source>
        <dbReference type="ARBA" id="ARBA00006040"/>
    </source>
</evidence>
<protein>
    <recommendedName>
        <fullName evidence="8">oligopeptidase A</fullName>
        <ecNumber evidence="8">3.4.24.70</ecNumber>
    </recommendedName>
</protein>
<evidence type="ECO:0000259" key="10">
    <source>
        <dbReference type="Pfam" id="PF01432"/>
    </source>
</evidence>
<evidence type="ECO:0000256" key="8">
    <source>
        <dbReference type="ARBA" id="ARBA00026100"/>
    </source>
</evidence>
<dbReference type="InterPro" id="IPR001567">
    <property type="entry name" value="Pept_M3A_M3B_dom"/>
</dbReference>
<dbReference type="RefSeq" id="WP_142928806.1">
    <property type="nucleotide sequence ID" value="NZ_ML660101.1"/>
</dbReference>
<evidence type="ECO:0000256" key="3">
    <source>
        <dbReference type="ARBA" id="ARBA00022723"/>
    </source>
</evidence>
<evidence type="ECO:0000256" key="2">
    <source>
        <dbReference type="ARBA" id="ARBA00022670"/>
    </source>
</evidence>
<dbReference type="GO" id="GO:0006518">
    <property type="term" value="P:peptide metabolic process"/>
    <property type="evidence" value="ECO:0007669"/>
    <property type="project" value="TreeGrafter"/>
</dbReference>
<keyword evidence="5 9" id="KW-0862">Zinc</keyword>
<evidence type="ECO:0000313" key="12">
    <source>
        <dbReference type="EMBL" id="TQV70705.1"/>
    </source>
</evidence>
<comment type="similarity">
    <text evidence="1 9">Belongs to the peptidase M3 family.</text>
</comment>
<dbReference type="SUPFAM" id="SSF55486">
    <property type="entry name" value="Metalloproteases ('zincins'), catalytic domain"/>
    <property type="match status" value="1"/>
</dbReference>
<keyword evidence="6 9" id="KW-0482">Metalloprotease</keyword>
<dbReference type="Pfam" id="PF01432">
    <property type="entry name" value="Peptidase_M3"/>
    <property type="match status" value="1"/>
</dbReference>
<comment type="caution">
    <text evidence="12">The sequence shown here is derived from an EMBL/GenBank/DDBJ whole genome shotgun (WGS) entry which is preliminary data.</text>
</comment>
<evidence type="ECO:0000259" key="11">
    <source>
        <dbReference type="Pfam" id="PF19310"/>
    </source>
</evidence>
<keyword evidence="13" id="KW-1185">Reference proteome</keyword>
<dbReference type="GO" id="GO:0046872">
    <property type="term" value="F:metal ion binding"/>
    <property type="evidence" value="ECO:0007669"/>
    <property type="project" value="UniProtKB-UniRule"/>
</dbReference>
<evidence type="ECO:0000256" key="4">
    <source>
        <dbReference type="ARBA" id="ARBA00022801"/>
    </source>
</evidence>
<dbReference type="InterPro" id="IPR045090">
    <property type="entry name" value="Pept_M3A_M3B"/>
</dbReference>
<dbReference type="Pfam" id="PF19310">
    <property type="entry name" value="TOP_N"/>
    <property type="match status" value="1"/>
</dbReference>
<dbReference type="InterPro" id="IPR024079">
    <property type="entry name" value="MetalloPept_cat_dom_sf"/>
</dbReference>
<evidence type="ECO:0000256" key="7">
    <source>
        <dbReference type="ARBA" id="ARBA00024603"/>
    </source>
</evidence>
<dbReference type="InterPro" id="IPR034005">
    <property type="entry name" value="M3A_DCP"/>
</dbReference>
<dbReference type="GO" id="GO:0006508">
    <property type="term" value="P:proteolysis"/>
    <property type="evidence" value="ECO:0007669"/>
    <property type="project" value="UniProtKB-KW"/>
</dbReference>
<dbReference type="FunFam" id="3.40.390.10:FF:000009">
    <property type="entry name" value="Oligopeptidase A"/>
    <property type="match status" value="1"/>
</dbReference>
<dbReference type="NCBIfam" id="NF008159">
    <property type="entry name" value="PRK10911.1"/>
    <property type="match status" value="1"/>
</dbReference>
<evidence type="ECO:0000256" key="5">
    <source>
        <dbReference type="ARBA" id="ARBA00022833"/>
    </source>
</evidence>
<dbReference type="Proteomes" id="UP000319732">
    <property type="component" value="Unassembled WGS sequence"/>
</dbReference>
<gene>
    <name evidence="12" type="primary">prlC</name>
    <name evidence="12" type="ORF">FKG94_20455</name>
</gene>
<feature type="domain" description="Peptidase M3A/M3B catalytic" evidence="10">
    <location>
        <begin position="222"/>
        <end position="680"/>
    </location>
</feature>
<organism evidence="12 13">
    <name type="scientific">Exilibacterium tricleocarpae</name>
    <dbReference type="NCBI Taxonomy" id="2591008"/>
    <lineage>
        <taxon>Bacteria</taxon>
        <taxon>Pseudomonadati</taxon>
        <taxon>Pseudomonadota</taxon>
        <taxon>Gammaproteobacteria</taxon>
        <taxon>Cellvibrionales</taxon>
        <taxon>Cellvibrionaceae</taxon>
        <taxon>Exilibacterium</taxon>
    </lineage>
</organism>
<evidence type="ECO:0000313" key="13">
    <source>
        <dbReference type="Proteomes" id="UP000319732"/>
    </source>
</evidence>
<dbReference type="GO" id="GO:0005829">
    <property type="term" value="C:cytosol"/>
    <property type="evidence" value="ECO:0007669"/>
    <property type="project" value="UniProtKB-ARBA"/>
</dbReference>
<dbReference type="Gene3D" id="3.40.390.10">
    <property type="entry name" value="Collagenase (Catalytic Domain)"/>
    <property type="match status" value="1"/>
</dbReference>
<dbReference type="InterPro" id="IPR024077">
    <property type="entry name" value="Neurolysin/TOP_dom2"/>
</dbReference>
<dbReference type="EMBL" id="VHSG01000023">
    <property type="protein sequence ID" value="TQV70705.1"/>
    <property type="molecule type" value="Genomic_DNA"/>
</dbReference>